<comment type="subcellular location">
    <subcellularLocation>
        <location evidence="1">Membrane</location>
        <topology evidence="1">Multi-pass membrane protein</topology>
    </subcellularLocation>
</comment>
<keyword evidence="3 6" id="KW-1133">Transmembrane helix</keyword>
<dbReference type="InterPro" id="IPR049326">
    <property type="entry name" value="Rhodopsin_dom_fungi"/>
</dbReference>
<dbReference type="PANTHER" id="PTHR33048:SF160">
    <property type="entry name" value="SAT4 FAMILY MEMBRANE PROTEIN"/>
    <property type="match status" value="1"/>
</dbReference>
<evidence type="ECO:0000256" key="3">
    <source>
        <dbReference type="ARBA" id="ARBA00022989"/>
    </source>
</evidence>
<evidence type="ECO:0000256" key="2">
    <source>
        <dbReference type="ARBA" id="ARBA00022692"/>
    </source>
</evidence>
<dbReference type="AlphaFoldDB" id="A0AB34KS91"/>
<keyword evidence="4 6" id="KW-0472">Membrane</keyword>
<dbReference type="Proteomes" id="UP000803884">
    <property type="component" value="Unassembled WGS sequence"/>
</dbReference>
<evidence type="ECO:0000256" key="4">
    <source>
        <dbReference type="ARBA" id="ARBA00023136"/>
    </source>
</evidence>
<feature type="transmembrane region" description="Helical" evidence="6">
    <location>
        <begin position="181"/>
        <end position="205"/>
    </location>
</feature>
<keyword evidence="2 6" id="KW-0812">Transmembrane</keyword>
<feature type="domain" description="Rhodopsin" evidence="7">
    <location>
        <begin position="26"/>
        <end position="279"/>
    </location>
</feature>
<proteinExistence type="inferred from homology"/>
<gene>
    <name evidence="8" type="ORF">WHR41_04086</name>
</gene>
<feature type="transmembrane region" description="Helical" evidence="6">
    <location>
        <begin position="94"/>
        <end position="112"/>
    </location>
</feature>
<comment type="caution">
    <text evidence="8">The sequence shown here is derived from an EMBL/GenBank/DDBJ whole genome shotgun (WGS) entry which is preliminary data.</text>
</comment>
<evidence type="ECO:0000256" key="1">
    <source>
        <dbReference type="ARBA" id="ARBA00004141"/>
    </source>
</evidence>
<reference evidence="8 9" key="1">
    <citation type="journal article" date="2020" name="Microbiol. Resour. Announc.">
        <title>Draft Genome Sequence of a Cladosporium Species Isolated from the Mesophotic Ascidian Didemnum maculosum.</title>
        <authorList>
            <person name="Gioti A."/>
            <person name="Siaperas R."/>
            <person name="Nikolaivits E."/>
            <person name="Le Goff G."/>
            <person name="Ouazzani J."/>
            <person name="Kotoulas G."/>
            <person name="Topakas E."/>
        </authorList>
    </citation>
    <scope>NUCLEOTIDE SEQUENCE [LARGE SCALE GENOMIC DNA]</scope>
    <source>
        <strain evidence="8 9">TM138-S3</strain>
    </source>
</reference>
<sequence length="376" mass="42318">MVETLQPTALGLIILWPSLATVTVALRVYTRISMRQFFLDDYTIVVAWSFAIGQAVMVYLYSLKSWQGYHYYDIPDLSVEDRMQASKYDLANQLLYNPILALVKASIIFFLWRLEDKRKVIRWSLTSFFILNLGLAIATFLADLCQCTPVAYYWNHYGADEYDAEGNVAEKAGTCIQQVNFFLITAGLSVLTDILIMIIPAAMVWKLKLKRSKKIAVWAVMSLGWVVAVIGAVRIALYYYRFQPENIDRSYSVAYTISGAEVNIAIIASSGPALKAFTKKYIPNLLDTSRGNMSYSTRGYAHGRALELSGYSSQKATDNFVSQPGRSTDDQYGTGILKTSSYDVDTSSQEAIVPNRSTRTPSERSEFEFFGLKSIR</sequence>
<protein>
    <recommendedName>
        <fullName evidence="7">Rhodopsin domain-containing protein</fullName>
    </recommendedName>
</protein>
<dbReference type="Pfam" id="PF20684">
    <property type="entry name" value="Fung_rhodopsin"/>
    <property type="match status" value="1"/>
</dbReference>
<accession>A0AB34KS91</accession>
<evidence type="ECO:0000313" key="8">
    <source>
        <dbReference type="EMBL" id="KAL1587027.1"/>
    </source>
</evidence>
<evidence type="ECO:0000259" key="7">
    <source>
        <dbReference type="Pfam" id="PF20684"/>
    </source>
</evidence>
<dbReference type="EMBL" id="JAAQHG020000012">
    <property type="protein sequence ID" value="KAL1587027.1"/>
    <property type="molecule type" value="Genomic_DNA"/>
</dbReference>
<dbReference type="InterPro" id="IPR052337">
    <property type="entry name" value="SAT4-like"/>
</dbReference>
<feature type="transmembrane region" description="Helical" evidence="6">
    <location>
        <begin position="217"/>
        <end position="240"/>
    </location>
</feature>
<dbReference type="GeneID" id="96005530"/>
<feature type="transmembrane region" description="Helical" evidence="6">
    <location>
        <begin position="42"/>
        <end position="62"/>
    </location>
</feature>
<evidence type="ECO:0000313" key="9">
    <source>
        <dbReference type="Proteomes" id="UP000803884"/>
    </source>
</evidence>
<feature type="transmembrane region" description="Helical" evidence="6">
    <location>
        <begin position="12"/>
        <end position="30"/>
    </location>
</feature>
<name>A0AB34KS91_9PEZI</name>
<feature type="transmembrane region" description="Helical" evidence="6">
    <location>
        <begin position="124"/>
        <end position="142"/>
    </location>
</feature>
<evidence type="ECO:0000256" key="6">
    <source>
        <dbReference type="SAM" id="Phobius"/>
    </source>
</evidence>
<keyword evidence="9" id="KW-1185">Reference proteome</keyword>
<dbReference type="RefSeq" id="XP_069230132.1">
    <property type="nucleotide sequence ID" value="XM_069372692.1"/>
</dbReference>
<comment type="similarity">
    <text evidence="5">Belongs to the SAT4 family.</text>
</comment>
<organism evidence="8 9">
    <name type="scientific">Cladosporium halotolerans</name>
    <dbReference type="NCBI Taxonomy" id="1052096"/>
    <lineage>
        <taxon>Eukaryota</taxon>
        <taxon>Fungi</taxon>
        <taxon>Dikarya</taxon>
        <taxon>Ascomycota</taxon>
        <taxon>Pezizomycotina</taxon>
        <taxon>Dothideomycetes</taxon>
        <taxon>Dothideomycetidae</taxon>
        <taxon>Cladosporiales</taxon>
        <taxon>Cladosporiaceae</taxon>
        <taxon>Cladosporium</taxon>
    </lineage>
</organism>
<evidence type="ECO:0000256" key="5">
    <source>
        <dbReference type="ARBA" id="ARBA00038359"/>
    </source>
</evidence>
<dbReference type="PANTHER" id="PTHR33048">
    <property type="entry name" value="PTH11-LIKE INTEGRAL MEMBRANE PROTEIN (AFU_ORTHOLOGUE AFUA_5G11245)"/>
    <property type="match status" value="1"/>
</dbReference>
<dbReference type="GO" id="GO:0016020">
    <property type="term" value="C:membrane"/>
    <property type="evidence" value="ECO:0007669"/>
    <property type="project" value="UniProtKB-SubCell"/>
</dbReference>